<dbReference type="PIRSF" id="PIRSF028103">
    <property type="entry name" value="GcvR"/>
    <property type="match status" value="1"/>
</dbReference>
<evidence type="ECO:0000313" key="4">
    <source>
        <dbReference type="Proteomes" id="UP000838748"/>
    </source>
</evidence>
<comment type="caution">
    <text evidence="3">The sequence shown here is derived from an EMBL/GenBank/DDBJ whole genome shotgun (WGS) entry which is preliminary data.</text>
</comment>
<keyword evidence="4" id="KW-1185">Reference proteome</keyword>
<dbReference type="Pfam" id="PF13740">
    <property type="entry name" value="ACT_6"/>
    <property type="match status" value="1"/>
</dbReference>
<sequence>MSQHLVITAIGTDRPGMCNQIVHLVSSAECNILDSRIAIFGSECTLSMHISGISSAITRIESLLPLLGQDNDIITMTKRTTPPPQQNNFYNIEITVEAEDRLGLTEQFTQFFADKSIGLASLSAQTIDKSTSKLSQDQFHISITAKLDSDIDVAMLETEFEHLCEKLLVKGSISFTKNNL</sequence>
<dbReference type="PROSITE" id="PS51671">
    <property type="entry name" value="ACT"/>
    <property type="match status" value="1"/>
</dbReference>
<dbReference type="InterPro" id="IPR045865">
    <property type="entry name" value="ACT-like_dom_sf"/>
</dbReference>
<evidence type="ECO:0000256" key="1">
    <source>
        <dbReference type="PIRNR" id="PIRNR028103"/>
    </source>
</evidence>
<organism evidence="3 4">
    <name type="scientific">Vibrio marisflavi CECT 7928</name>
    <dbReference type="NCBI Taxonomy" id="634439"/>
    <lineage>
        <taxon>Bacteria</taxon>
        <taxon>Pseudomonadati</taxon>
        <taxon>Pseudomonadota</taxon>
        <taxon>Gammaproteobacteria</taxon>
        <taxon>Vibrionales</taxon>
        <taxon>Vibrionaceae</taxon>
        <taxon>Vibrio</taxon>
    </lineage>
</organism>
<dbReference type="Gene3D" id="3.30.70.260">
    <property type="match status" value="2"/>
</dbReference>
<keyword evidence="1" id="KW-0678">Repressor</keyword>
<dbReference type="PANTHER" id="PTHR34875:SF5">
    <property type="entry name" value="GLYCINE CLEAVAGE SYSTEM TRANSCRIPTIONAL REPRESSOR"/>
    <property type="match status" value="1"/>
</dbReference>
<keyword evidence="1" id="KW-0804">Transcription</keyword>
<feature type="domain" description="ACT" evidence="2">
    <location>
        <begin position="93"/>
        <end position="174"/>
    </location>
</feature>
<protein>
    <recommendedName>
        <fullName evidence="1">Glycine cleavage system transcriptional repressor</fullName>
    </recommendedName>
</protein>
<dbReference type="Proteomes" id="UP000838748">
    <property type="component" value="Unassembled WGS sequence"/>
</dbReference>
<dbReference type="SUPFAM" id="SSF55021">
    <property type="entry name" value="ACT-like"/>
    <property type="match status" value="2"/>
</dbReference>
<keyword evidence="1" id="KW-0963">Cytoplasm</keyword>
<dbReference type="RefSeq" id="WP_237361185.1">
    <property type="nucleotide sequence ID" value="NZ_CAKLDM010000002.1"/>
</dbReference>
<dbReference type="InterPro" id="IPR016867">
    <property type="entry name" value="GcvR"/>
</dbReference>
<evidence type="ECO:0000313" key="3">
    <source>
        <dbReference type="EMBL" id="CAH0539051.1"/>
    </source>
</evidence>
<accession>A0ABM9A2Y5</accession>
<comment type="subcellular location">
    <subcellularLocation>
        <location evidence="1">Cytoplasm</location>
    </subcellularLocation>
</comment>
<dbReference type="PANTHER" id="PTHR34875">
    <property type="entry name" value="UPF0237 PROTEIN MJ1558"/>
    <property type="match status" value="1"/>
</dbReference>
<evidence type="ECO:0000259" key="2">
    <source>
        <dbReference type="PROSITE" id="PS51671"/>
    </source>
</evidence>
<proteinExistence type="predicted"/>
<dbReference type="InterPro" id="IPR002912">
    <property type="entry name" value="ACT_dom"/>
</dbReference>
<name>A0ABM9A2Y5_9VIBR</name>
<gene>
    <name evidence="3" type="primary">gcvR</name>
    <name evidence="3" type="ORF">VMF7928_01859</name>
</gene>
<dbReference type="EMBL" id="CAKLDM010000002">
    <property type="protein sequence ID" value="CAH0539051.1"/>
    <property type="molecule type" value="Genomic_DNA"/>
</dbReference>
<reference evidence="3" key="1">
    <citation type="submission" date="2021-11" db="EMBL/GenBank/DDBJ databases">
        <authorList>
            <person name="Rodrigo-Torres L."/>
            <person name="Arahal R. D."/>
            <person name="Lucena T."/>
        </authorList>
    </citation>
    <scope>NUCLEOTIDE SEQUENCE</scope>
    <source>
        <strain evidence="3">CECT 7928</strain>
    </source>
</reference>
<dbReference type="InterPro" id="IPR050990">
    <property type="entry name" value="UPF0237/GcvR_regulator"/>
</dbReference>